<sequence>MSVQNFLLKKYLKVMYKPRFNGDLKLEQARKELDSVINTFMPSPCRSLVLEQQVINGVPCEVIYPEQSKPKGILLYIHGGCFSLGSPLSHRGVTCELAKILSLTVVVPDFRLAPEHPYPAAQNDVQSVYEYLLTTVEADNGLYIAGDQSGAGMAIQLAITLRDQNKAQPQAVIGLSGLYDLTLSSNSMFTLKDIDCCNTSAVFERGIGYYLPESIEASSPEVSPLLADLSSLPPVLLQVSDSEMLLDDSIRLSESIAEAGGMATLDVWQDVPSCWHIAAVGLPEGRTAIKRIGQFIKAINV</sequence>
<name>A0ABY9TZB1_9GAMM</name>
<dbReference type="GO" id="GO:0016787">
    <property type="term" value="F:hydrolase activity"/>
    <property type="evidence" value="ECO:0007669"/>
    <property type="project" value="UniProtKB-KW"/>
</dbReference>
<reference evidence="4" key="1">
    <citation type="submission" date="2023-09" db="EMBL/GenBank/DDBJ databases">
        <authorList>
            <person name="Li S."/>
            <person name="Li X."/>
            <person name="Zhang C."/>
            <person name="Zhao Z."/>
        </authorList>
    </citation>
    <scope>NUCLEOTIDE SEQUENCE [LARGE SCALE GENOMIC DNA]</scope>
    <source>
        <strain evidence="4">SQ149</strain>
    </source>
</reference>
<organism evidence="3 4">
    <name type="scientific">Thalassotalea psychrophila</name>
    <dbReference type="NCBI Taxonomy" id="3065647"/>
    <lineage>
        <taxon>Bacteria</taxon>
        <taxon>Pseudomonadati</taxon>
        <taxon>Pseudomonadota</taxon>
        <taxon>Gammaproteobacteria</taxon>
        <taxon>Alteromonadales</taxon>
        <taxon>Colwelliaceae</taxon>
        <taxon>Thalassotalea</taxon>
    </lineage>
</organism>
<proteinExistence type="predicted"/>
<evidence type="ECO:0000259" key="2">
    <source>
        <dbReference type="Pfam" id="PF07859"/>
    </source>
</evidence>
<dbReference type="PANTHER" id="PTHR48081:SF8">
    <property type="entry name" value="ALPHA_BETA HYDROLASE FOLD-3 DOMAIN-CONTAINING PROTEIN-RELATED"/>
    <property type="match status" value="1"/>
</dbReference>
<dbReference type="RefSeq" id="WP_348393275.1">
    <property type="nucleotide sequence ID" value="NZ_CP134145.1"/>
</dbReference>
<evidence type="ECO:0000256" key="1">
    <source>
        <dbReference type="ARBA" id="ARBA00022801"/>
    </source>
</evidence>
<accession>A0ABY9TZB1</accession>
<feature type="domain" description="Alpha/beta hydrolase fold-3" evidence="2">
    <location>
        <begin position="74"/>
        <end position="276"/>
    </location>
</feature>
<dbReference type="PANTHER" id="PTHR48081">
    <property type="entry name" value="AB HYDROLASE SUPERFAMILY PROTEIN C4A8.06C"/>
    <property type="match status" value="1"/>
</dbReference>
<gene>
    <name evidence="3" type="ORF">RGQ13_09300</name>
</gene>
<keyword evidence="1 3" id="KW-0378">Hydrolase</keyword>
<dbReference type="SUPFAM" id="SSF53474">
    <property type="entry name" value="alpha/beta-Hydrolases"/>
    <property type="match status" value="1"/>
</dbReference>
<dbReference type="Gene3D" id="3.40.50.1820">
    <property type="entry name" value="alpha/beta hydrolase"/>
    <property type="match status" value="1"/>
</dbReference>
<dbReference type="EMBL" id="CP134145">
    <property type="protein sequence ID" value="WNC74168.1"/>
    <property type="molecule type" value="Genomic_DNA"/>
</dbReference>
<evidence type="ECO:0000313" key="3">
    <source>
        <dbReference type="EMBL" id="WNC74168.1"/>
    </source>
</evidence>
<evidence type="ECO:0000313" key="4">
    <source>
        <dbReference type="Proteomes" id="UP001258994"/>
    </source>
</evidence>
<dbReference type="InterPro" id="IPR029058">
    <property type="entry name" value="AB_hydrolase_fold"/>
</dbReference>
<dbReference type="Proteomes" id="UP001258994">
    <property type="component" value="Chromosome"/>
</dbReference>
<dbReference type="InterPro" id="IPR013094">
    <property type="entry name" value="AB_hydrolase_3"/>
</dbReference>
<dbReference type="Pfam" id="PF07859">
    <property type="entry name" value="Abhydrolase_3"/>
    <property type="match status" value="1"/>
</dbReference>
<protein>
    <submittedName>
        <fullName evidence="3">Alpha/beta hydrolase</fullName>
    </submittedName>
</protein>
<keyword evidence="4" id="KW-1185">Reference proteome</keyword>
<dbReference type="InterPro" id="IPR050300">
    <property type="entry name" value="GDXG_lipolytic_enzyme"/>
</dbReference>